<sequence>MQHWAYVETVFVYQSTHLQNDYVNGYKAIEFVFDQSGYIVVVTPSRQDFTIYTIDLKTEQYTTQSIPNQARTIGFYLPGNMFCAQ</sequence>
<dbReference type="Proteomes" id="UP000001396">
    <property type="component" value="Unassembled WGS sequence"/>
</dbReference>
<keyword evidence="2" id="KW-1185">Reference proteome</keyword>
<gene>
    <name evidence="1" type="ORF">PPL_00789</name>
</gene>
<dbReference type="AlphaFoldDB" id="D3AXF8"/>
<comment type="caution">
    <text evidence="1">The sequence shown here is derived from an EMBL/GenBank/DDBJ whole genome shotgun (WGS) entry which is preliminary data.</text>
</comment>
<dbReference type="InParanoid" id="D3AXF8"/>
<dbReference type="GeneID" id="31356320"/>
<dbReference type="EMBL" id="ADBJ01000003">
    <property type="protein sequence ID" value="EFA86227.1"/>
    <property type="molecule type" value="Genomic_DNA"/>
</dbReference>
<evidence type="ECO:0000313" key="1">
    <source>
        <dbReference type="EMBL" id="EFA86227.1"/>
    </source>
</evidence>
<dbReference type="RefSeq" id="XP_020438332.1">
    <property type="nucleotide sequence ID" value="XM_020571809.1"/>
</dbReference>
<evidence type="ECO:0000313" key="2">
    <source>
        <dbReference type="Proteomes" id="UP000001396"/>
    </source>
</evidence>
<accession>D3AXF8</accession>
<organism evidence="1 2">
    <name type="scientific">Heterostelium pallidum (strain ATCC 26659 / Pp 5 / PN500)</name>
    <name type="common">Cellular slime mold</name>
    <name type="synonym">Polysphondylium pallidum</name>
    <dbReference type="NCBI Taxonomy" id="670386"/>
    <lineage>
        <taxon>Eukaryota</taxon>
        <taxon>Amoebozoa</taxon>
        <taxon>Evosea</taxon>
        <taxon>Eumycetozoa</taxon>
        <taxon>Dictyostelia</taxon>
        <taxon>Acytosteliales</taxon>
        <taxon>Acytosteliaceae</taxon>
        <taxon>Heterostelium</taxon>
    </lineage>
</organism>
<proteinExistence type="predicted"/>
<protein>
    <submittedName>
        <fullName evidence="1">Uncharacterized protein</fullName>
    </submittedName>
</protein>
<name>D3AXF8_HETP5</name>
<reference evidence="1 2" key="1">
    <citation type="journal article" date="2011" name="Genome Res.">
        <title>Phylogeny-wide analysis of social amoeba genomes highlights ancient origins for complex intercellular communication.</title>
        <authorList>
            <person name="Heidel A.J."/>
            <person name="Lawal H.M."/>
            <person name="Felder M."/>
            <person name="Schilde C."/>
            <person name="Helps N.R."/>
            <person name="Tunggal B."/>
            <person name="Rivero F."/>
            <person name="John U."/>
            <person name="Schleicher M."/>
            <person name="Eichinger L."/>
            <person name="Platzer M."/>
            <person name="Noegel A.A."/>
            <person name="Schaap P."/>
            <person name="Gloeckner G."/>
        </authorList>
    </citation>
    <scope>NUCLEOTIDE SEQUENCE [LARGE SCALE GENOMIC DNA]</scope>
    <source>
        <strain evidence="2">ATCC 26659 / Pp 5 / PN500</strain>
    </source>
</reference>